<evidence type="ECO:0000313" key="2">
    <source>
        <dbReference type="Proteomes" id="UP000789595"/>
    </source>
</evidence>
<dbReference type="SUPFAM" id="SSF48403">
    <property type="entry name" value="Ankyrin repeat"/>
    <property type="match status" value="1"/>
</dbReference>
<gene>
    <name evidence="1" type="ORF">PECAL_1P04530</name>
</gene>
<keyword evidence="2" id="KW-1185">Reference proteome</keyword>
<dbReference type="AlphaFoldDB" id="A0A8J2S6N8"/>
<dbReference type="EMBL" id="CAKKNE010000001">
    <property type="protein sequence ID" value="CAH0364101.1"/>
    <property type="molecule type" value="Genomic_DNA"/>
</dbReference>
<dbReference type="Gene3D" id="1.25.40.20">
    <property type="entry name" value="Ankyrin repeat-containing domain"/>
    <property type="match status" value="1"/>
</dbReference>
<proteinExistence type="predicted"/>
<name>A0A8J2S6N8_9STRA</name>
<protein>
    <submittedName>
        <fullName evidence="1">Uncharacterized protein</fullName>
    </submittedName>
</protein>
<dbReference type="InterPro" id="IPR036770">
    <property type="entry name" value="Ankyrin_rpt-contain_sf"/>
</dbReference>
<accession>A0A8J2S6N8</accession>
<sequence>MTQVTRAARRLTREEEHEFLPYNDPSLPGLLNQRPLTPAVHAWLQTYHVDDYYGRDGAGTLLSFIVHGEMYTSAAAIPKAELVSLARDLLARGADPNAGKNGAILIEACTGLAPDVMVPLLCEAGADPNTTKDHKGRTALAFVLREVLKAQISCGVTAPVGMKTHWSELDTLELVRALLRSGAQLDAIENSGDSSLEYPFVDDQGRFVRGPLSAESILRSYDIYIPYEHTNTSQLPEIKRLVAGVRAAKGSYARYVKKELLVLRALVRKRRATIADDNQRTAFDILARSPDEIAWRILGFKRW</sequence>
<organism evidence="1 2">
    <name type="scientific">Pelagomonas calceolata</name>
    <dbReference type="NCBI Taxonomy" id="35677"/>
    <lineage>
        <taxon>Eukaryota</taxon>
        <taxon>Sar</taxon>
        <taxon>Stramenopiles</taxon>
        <taxon>Ochrophyta</taxon>
        <taxon>Pelagophyceae</taxon>
        <taxon>Pelagomonadales</taxon>
        <taxon>Pelagomonadaceae</taxon>
        <taxon>Pelagomonas</taxon>
    </lineage>
</organism>
<reference evidence="1" key="1">
    <citation type="submission" date="2021-11" db="EMBL/GenBank/DDBJ databases">
        <authorList>
            <consortium name="Genoscope - CEA"/>
            <person name="William W."/>
        </authorList>
    </citation>
    <scope>NUCLEOTIDE SEQUENCE</scope>
</reference>
<comment type="caution">
    <text evidence="1">The sequence shown here is derived from an EMBL/GenBank/DDBJ whole genome shotgun (WGS) entry which is preliminary data.</text>
</comment>
<dbReference type="OrthoDB" id="20872at2759"/>
<evidence type="ECO:0000313" key="1">
    <source>
        <dbReference type="EMBL" id="CAH0364101.1"/>
    </source>
</evidence>
<dbReference type="Proteomes" id="UP000789595">
    <property type="component" value="Unassembled WGS sequence"/>
</dbReference>